<dbReference type="EMBL" id="NBSK02000008">
    <property type="protein sequence ID" value="KAJ0193250.1"/>
    <property type="molecule type" value="Genomic_DNA"/>
</dbReference>
<dbReference type="AlphaFoldDB" id="A0A9R1UT12"/>
<accession>A0A9R1UT12</accession>
<keyword evidence="2" id="KW-1185">Reference proteome</keyword>
<proteinExistence type="predicted"/>
<protein>
    <submittedName>
        <fullName evidence="1">Uncharacterized protein</fullName>
    </submittedName>
</protein>
<reference evidence="1 2" key="1">
    <citation type="journal article" date="2017" name="Nat. Commun.">
        <title>Genome assembly with in vitro proximity ligation data and whole-genome triplication in lettuce.</title>
        <authorList>
            <person name="Reyes-Chin-Wo S."/>
            <person name="Wang Z."/>
            <person name="Yang X."/>
            <person name="Kozik A."/>
            <person name="Arikit S."/>
            <person name="Song C."/>
            <person name="Xia L."/>
            <person name="Froenicke L."/>
            <person name="Lavelle D.O."/>
            <person name="Truco M.J."/>
            <person name="Xia R."/>
            <person name="Zhu S."/>
            <person name="Xu C."/>
            <person name="Xu H."/>
            <person name="Xu X."/>
            <person name="Cox K."/>
            <person name="Korf I."/>
            <person name="Meyers B.C."/>
            <person name="Michelmore R.W."/>
        </authorList>
    </citation>
    <scope>NUCLEOTIDE SEQUENCE [LARGE SCALE GENOMIC DNA]</scope>
    <source>
        <strain evidence="2">cv. Salinas</strain>
        <tissue evidence="1">Seedlings</tissue>
    </source>
</reference>
<gene>
    <name evidence="1" type="ORF">LSAT_V11C800392070</name>
</gene>
<name>A0A9R1UT12_LACSA</name>
<evidence type="ECO:0000313" key="2">
    <source>
        <dbReference type="Proteomes" id="UP000235145"/>
    </source>
</evidence>
<organism evidence="1 2">
    <name type="scientific">Lactuca sativa</name>
    <name type="common">Garden lettuce</name>
    <dbReference type="NCBI Taxonomy" id="4236"/>
    <lineage>
        <taxon>Eukaryota</taxon>
        <taxon>Viridiplantae</taxon>
        <taxon>Streptophyta</taxon>
        <taxon>Embryophyta</taxon>
        <taxon>Tracheophyta</taxon>
        <taxon>Spermatophyta</taxon>
        <taxon>Magnoliopsida</taxon>
        <taxon>eudicotyledons</taxon>
        <taxon>Gunneridae</taxon>
        <taxon>Pentapetalae</taxon>
        <taxon>asterids</taxon>
        <taxon>campanulids</taxon>
        <taxon>Asterales</taxon>
        <taxon>Asteraceae</taxon>
        <taxon>Cichorioideae</taxon>
        <taxon>Cichorieae</taxon>
        <taxon>Lactucinae</taxon>
        <taxon>Lactuca</taxon>
    </lineage>
</organism>
<dbReference type="Proteomes" id="UP000235145">
    <property type="component" value="Unassembled WGS sequence"/>
</dbReference>
<evidence type="ECO:0000313" key="1">
    <source>
        <dbReference type="EMBL" id="KAJ0193250.1"/>
    </source>
</evidence>
<sequence>MDTCLPWGGGFTGLKQHIGHVPRNVSRCPNSTKDDQLRMRNFINDGKIKKKAKHEHDKALRSEAIQVLNDSVEMDEIEDSLGLKTPSYIGPMDGYANKINPEIMKGKGKKADLNDVVRNERILAFHKFISKWAYKTKFLFMHWKI</sequence>
<comment type="caution">
    <text evidence="1">The sequence shown here is derived from an EMBL/GenBank/DDBJ whole genome shotgun (WGS) entry which is preliminary data.</text>
</comment>